<comment type="caution">
    <text evidence="2">The sequence shown here is derived from an EMBL/GenBank/DDBJ whole genome shotgun (WGS) entry which is preliminary data.</text>
</comment>
<dbReference type="Proteomes" id="UP001370758">
    <property type="component" value="Unassembled WGS sequence"/>
</dbReference>
<dbReference type="AlphaFoldDB" id="A0AAV9WML1"/>
<feature type="chain" id="PRO_5043934115" evidence="1">
    <location>
        <begin position="20"/>
        <end position="55"/>
    </location>
</feature>
<gene>
    <name evidence="2" type="ORF">TWF481_000377</name>
</gene>
<organism evidence="2 3">
    <name type="scientific">Arthrobotrys musiformis</name>
    <dbReference type="NCBI Taxonomy" id="47236"/>
    <lineage>
        <taxon>Eukaryota</taxon>
        <taxon>Fungi</taxon>
        <taxon>Dikarya</taxon>
        <taxon>Ascomycota</taxon>
        <taxon>Pezizomycotina</taxon>
        <taxon>Orbiliomycetes</taxon>
        <taxon>Orbiliales</taxon>
        <taxon>Orbiliaceae</taxon>
        <taxon>Arthrobotrys</taxon>
    </lineage>
</organism>
<keyword evidence="1" id="KW-0732">Signal</keyword>
<evidence type="ECO:0000313" key="3">
    <source>
        <dbReference type="Proteomes" id="UP001370758"/>
    </source>
</evidence>
<proteinExistence type="predicted"/>
<dbReference type="EMBL" id="JAVHJL010000001">
    <property type="protein sequence ID" value="KAK6511461.1"/>
    <property type="molecule type" value="Genomic_DNA"/>
</dbReference>
<sequence>MQTTKIFAVVFTFFSLALAAPMPKKHVDPADKVPTRGFKLFDKLKLKGYSGFGSA</sequence>
<protein>
    <submittedName>
        <fullName evidence="2">Uncharacterized protein</fullName>
    </submittedName>
</protein>
<accession>A0AAV9WML1</accession>
<evidence type="ECO:0000256" key="1">
    <source>
        <dbReference type="SAM" id="SignalP"/>
    </source>
</evidence>
<keyword evidence="3" id="KW-1185">Reference proteome</keyword>
<reference evidence="2 3" key="1">
    <citation type="submission" date="2023-08" db="EMBL/GenBank/DDBJ databases">
        <authorList>
            <person name="Palmer J.M."/>
        </authorList>
    </citation>
    <scope>NUCLEOTIDE SEQUENCE [LARGE SCALE GENOMIC DNA]</scope>
    <source>
        <strain evidence="2 3">TWF481</strain>
    </source>
</reference>
<feature type="signal peptide" evidence="1">
    <location>
        <begin position="1"/>
        <end position="19"/>
    </location>
</feature>
<name>A0AAV9WML1_9PEZI</name>
<evidence type="ECO:0000313" key="2">
    <source>
        <dbReference type="EMBL" id="KAK6511461.1"/>
    </source>
</evidence>